<gene>
    <name evidence="2" type="ORF">V5O48_007191</name>
</gene>
<dbReference type="Proteomes" id="UP001465976">
    <property type="component" value="Unassembled WGS sequence"/>
</dbReference>
<keyword evidence="3" id="KW-1185">Reference proteome</keyword>
<feature type="compositionally biased region" description="Low complexity" evidence="1">
    <location>
        <begin position="179"/>
        <end position="189"/>
    </location>
</feature>
<evidence type="ECO:0000313" key="3">
    <source>
        <dbReference type="Proteomes" id="UP001465976"/>
    </source>
</evidence>
<accession>A0ABR3FHV5</accession>
<dbReference type="EMBL" id="JBAHYK010000367">
    <property type="protein sequence ID" value="KAL0574764.1"/>
    <property type="molecule type" value="Genomic_DNA"/>
</dbReference>
<feature type="compositionally biased region" description="Low complexity" evidence="1">
    <location>
        <begin position="108"/>
        <end position="126"/>
    </location>
</feature>
<organism evidence="2 3">
    <name type="scientific">Marasmius crinis-equi</name>
    <dbReference type="NCBI Taxonomy" id="585013"/>
    <lineage>
        <taxon>Eukaryota</taxon>
        <taxon>Fungi</taxon>
        <taxon>Dikarya</taxon>
        <taxon>Basidiomycota</taxon>
        <taxon>Agaricomycotina</taxon>
        <taxon>Agaricomycetes</taxon>
        <taxon>Agaricomycetidae</taxon>
        <taxon>Agaricales</taxon>
        <taxon>Marasmiineae</taxon>
        <taxon>Marasmiaceae</taxon>
        <taxon>Marasmius</taxon>
    </lineage>
</organism>
<feature type="region of interest" description="Disordered" evidence="1">
    <location>
        <begin position="105"/>
        <end position="132"/>
    </location>
</feature>
<reference evidence="2 3" key="1">
    <citation type="submission" date="2024-02" db="EMBL/GenBank/DDBJ databases">
        <title>A draft genome for the cacao thread blight pathogen Marasmius crinis-equi.</title>
        <authorList>
            <person name="Cohen S.P."/>
            <person name="Baruah I.K."/>
            <person name="Amoako-Attah I."/>
            <person name="Bukari Y."/>
            <person name="Meinhardt L.W."/>
            <person name="Bailey B.A."/>
        </authorList>
    </citation>
    <scope>NUCLEOTIDE SEQUENCE [LARGE SCALE GENOMIC DNA]</scope>
    <source>
        <strain evidence="2 3">GH-76</strain>
    </source>
</reference>
<proteinExistence type="predicted"/>
<feature type="compositionally biased region" description="Polar residues" evidence="1">
    <location>
        <begin position="303"/>
        <end position="319"/>
    </location>
</feature>
<feature type="compositionally biased region" description="Low complexity" evidence="1">
    <location>
        <begin position="279"/>
        <end position="291"/>
    </location>
</feature>
<feature type="region of interest" description="Disordered" evidence="1">
    <location>
        <begin position="263"/>
        <end position="432"/>
    </location>
</feature>
<feature type="compositionally biased region" description="Basic and acidic residues" evidence="1">
    <location>
        <begin position="384"/>
        <end position="404"/>
    </location>
</feature>
<sequence>MTEYPESSAVQSPLESPLSTIPHSSFNIDPTILQLGLNGLQRLQAERAPGPSGLAQAPSLIGNGTTGSLLPSLAPETATQPSSQNLNIQKLLASPALQSLFSSIGGREQSSVAQTQQSTSESPSHTSPHDVHRAELDSTQTAQLDAVVHEPISASMQTIQNENTNTISSTIPDVSALHTASASTSSNASVKPYPDTTHDESSLEQCRTSMLSLLLQNIQLRNTNNNSDLQSKSHSVVERAKGVLTDDMCKAFLGKMSEAKAQLQSTQKGRDLLNKSRSSKSCSRIHSPSSSLPGGPTHHDTSHTGTPTAVRSTPSTSYAGTPRRLSGSTTCEVAQEKGVAQDEGNPRKRSRSTYDGSDEKDSSLHRPRVRPRTSYTNNPLCLDQSDRDRSEERVVRPRSRERIDQNTGPLDSSLQEDGGYEMSIPHSSHAGRQHENISMNGHVQHTKHDAHSEIGPAHTMVLPRDNPGSSRPLTPVSNDMDVDMDLGTDSHPNSHLNTPATRLQQISPSAPGQVSAPDSQSGEKPVLPCHSVPGLWFVKPALDHAGILDCTFEIDEETAQKWHLQHHHSMYDPSSLQEIMIAKMQFRSAHGTSITDLKLNLLCLSQEGVMSVFASKPTNQEATADAVWNTAAKEWPKQGTLLIQVNPGKSYGTSWMPHHLLPDSPPLDVTNSVGIGTNVIRCIQLSPAQCFFVLHATVGTSPDWAGFGKFLGDSSLHDPDINATAAFGT</sequence>
<feature type="region of interest" description="Disordered" evidence="1">
    <location>
        <begin position="179"/>
        <end position="200"/>
    </location>
</feature>
<evidence type="ECO:0000313" key="2">
    <source>
        <dbReference type="EMBL" id="KAL0574764.1"/>
    </source>
</evidence>
<evidence type="ECO:0000256" key="1">
    <source>
        <dbReference type="SAM" id="MobiDB-lite"/>
    </source>
</evidence>
<feature type="compositionally biased region" description="Polar residues" evidence="1">
    <location>
        <begin position="8"/>
        <end position="25"/>
    </location>
</feature>
<protein>
    <submittedName>
        <fullName evidence="2">Uncharacterized protein</fullName>
    </submittedName>
</protein>
<feature type="region of interest" description="Disordered" evidence="1">
    <location>
        <begin position="1"/>
        <end position="25"/>
    </location>
</feature>
<name>A0ABR3FHV5_9AGAR</name>
<feature type="compositionally biased region" description="Polar residues" evidence="1">
    <location>
        <begin position="405"/>
        <end position="415"/>
    </location>
</feature>
<comment type="caution">
    <text evidence="2">The sequence shown here is derived from an EMBL/GenBank/DDBJ whole genome shotgun (WGS) entry which is preliminary data.</text>
</comment>